<dbReference type="AlphaFoldDB" id="A0A4Y2PLV6"/>
<sequence length="251" mass="29448">MDSLACRNHKAIPNRNDEPTRMDLEETSPCTYHSPFPKYPGCLVWKNPFCSPRCKLNRTIARKSGGNRSVLTCAYCHSSFPEYPECLIWRNPYCSPRCELKDVEFDFREHSSRFECEKQKTDCFLCKTPMPETTLFRFRCGCVIHEDCVLQTVRKEKTKCCPTCLQTVTDTDVLALVNLARKKELREMYRCDSCYLKIADWNDILLNCGCVGHTDCLLRNDLHRFIKRNLWNMRDTKGRLEIPEVEYPPFE</sequence>
<evidence type="ECO:0000256" key="3">
    <source>
        <dbReference type="PROSITE-ProRule" id="PRU00175"/>
    </source>
</evidence>
<dbReference type="EMBL" id="BGPR01011464">
    <property type="protein sequence ID" value="GBN51500.1"/>
    <property type="molecule type" value="Genomic_DNA"/>
</dbReference>
<evidence type="ECO:0000259" key="4">
    <source>
        <dbReference type="PROSITE" id="PS50089"/>
    </source>
</evidence>
<keyword evidence="1 3" id="KW-0479">Metal-binding</keyword>
<organism evidence="5 6">
    <name type="scientific">Araneus ventricosus</name>
    <name type="common">Orbweaver spider</name>
    <name type="synonym">Epeira ventricosa</name>
    <dbReference type="NCBI Taxonomy" id="182803"/>
    <lineage>
        <taxon>Eukaryota</taxon>
        <taxon>Metazoa</taxon>
        <taxon>Ecdysozoa</taxon>
        <taxon>Arthropoda</taxon>
        <taxon>Chelicerata</taxon>
        <taxon>Arachnida</taxon>
        <taxon>Araneae</taxon>
        <taxon>Araneomorphae</taxon>
        <taxon>Entelegynae</taxon>
        <taxon>Araneoidea</taxon>
        <taxon>Araneidae</taxon>
        <taxon>Araneus</taxon>
    </lineage>
</organism>
<keyword evidence="6" id="KW-1185">Reference proteome</keyword>
<keyword evidence="2" id="KW-0862">Zinc</keyword>
<keyword evidence="1 3" id="KW-0863">Zinc-finger</keyword>
<feature type="domain" description="RING-type" evidence="4">
    <location>
        <begin position="123"/>
        <end position="164"/>
    </location>
</feature>
<dbReference type="PROSITE" id="PS50089">
    <property type="entry name" value="ZF_RING_2"/>
    <property type="match status" value="1"/>
</dbReference>
<name>A0A4Y2PLV6_ARAVE</name>
<evidence type="ECO:0000313" key="6">
    <source>
        <dbReference type="Proteomes" id="UP000499080"/>
    </source>
</evidence>
<accession>A0A4Y2PLV6</accession>
<dbReference type="Proteomes" id="UP000499080">
    <property type="component" value="Unassembled WGS sequence"/>
</dbReference>
<comment type="caution">
    <text evidence="5">The sequence shown here is derived from an EMBL/GenBank/DDBJ whole genome shotgun (WGS) entry which is preliminary data.</text>
</comment>
<evidence type="ECO:0000313" key="5">
    <source>
        <dbReference type="EMBL" id="GBN51500.1"/>
    </source>
</evidence>
<gene>
    <name evidence="5" type="ORF">AVEN_267649_1</name>
</gene>
<reference evidence="5 6" key="1">
    <citation type="journal article" date="2019" name="Sci. Rep.">
        <title>Orb-weaving spider Araneus ventricosus genome elucidates the spidroin gene catalogue.</title>
        <authorList>
            <person name="Kono N."/>
            <person name="Nakamura H."/>
            <person name="Ohtoshi R."/>
            <person name="Moran D.A.P."/>
            <person name="Shinohara A."/>
            <person name="Yoshida Y."/>
            <person name="Fujiwara M."/>
            <person name="Mori M."/>
            <person name="Tomita M."/>
            <person name="Arakawa K."/>
        </authorList>
    </citation>
    <scope>NUCLEOTIDE SEQUENCE [LARGE SCALE GENOMIC DNA]</scope>
</reference>
<evidence type="ECO:0000256" key="1">
    <source>
        <dbReference type="ARBA" id="ARBA00022771"/>
    </source>
</evidence>
<dbReference type="GO" id="GO:0008270">
    <property type="term" value="F:zinc ion binding"/>
    <property type="evidence" value="ECO:0007669"/>
    <property type="project" value="UniProtKB-KW"/>
</dbReference>
<evidence type="ECO:0000256" key="2">
    <source>
        <dbReference type="ARBA" id="ARBA00022833"/>
    </source>
</evidence>
<protein>
    <recommendedName>
        <fullName evidence="4">RING-type domain-containing protein</fullName>
    </recommendedName>
</protein>
<dbReference type="InterPro" id="IPR001841">
    <property type="entry name" value="Znf_RING"/>
</dbReference>
<proteinExistence type="predicted"/>